<organism evidence="5">
    <name type="scientific">Cladocopium goreaui</name>
    <dbReference type="NCBI Taxonomy" id="2562237"/>
    <lineage>
        <taxon>Eukaryota</taxon>
        <taxon>Sar</taxon>
        <taxon>Alveolata</taxon>
        <taxon>Dinophyceae</taxon>
        <taxon>Suessiales</taxon>
        <taxon>Symbiodiniaceae</taxon>
        <taxon>Cladocopium</taxon>
    </lineage>
</organism>
<protein>
    <submittedName>
        <fullName evidence="6">Transposon Ty4-H Gag-Pol polyprotein (TY4A-TY4B) (Transposon Ty4 TYA-TYB polyprotein)</fullName>
    </submittedName>
</protein>
<dbReference type="EMBL" id="CAMXCT010001057">
    <property type="protein sequence ID" value="CAI3986175.1"/>
    <property type="molecule type" value="Genomic_DNA"/>
</dbReference>
<dbReference type="SUPFAM" id="SSF57756">
    <property type="entry name" value="Retrovirus zinc finger-like domains"/>
    <property type="match status" value="1"/>
</dbReference>
<dbReference type="GO" id="GO:0015074">
    <property type="term" value="P:DNA integration"/>
    <property type="evidence" value="ECO:0007669"/>
    <property type="project" value="InterPro"/>
</dbReference>
<feature type="region of interest" description="Disordered" evidence="2">
    <location>
        <begin position="1772"/>
        <end position="1797"/>
    </location>
</feature>
<keyword evidence="7" id="KW-1185">Reference proteome</keyword>
<dbReference type="EMBL" id="CAMXCT030001057">
    <property type="protein sequence ID" value="CAL4773487.1"/>
    <property type="molecule type" value="Genomic_DNA"/>
</dbReference>
<dbReference type="GO" id="GO:0008270">
    <property type="term" value="F:zinc ion binding"/>
    <property type="evidence" value="ECO:0007669"/>
    <property type="project" value="UniProtKB-KW"/>
</dbReference>
<dbReference type="PROSITE" id="PS50994">
    <property type="entry name" value="INTEGRASE"/>
    <property type="match status" value="1"/>
</dbReference>
<dbReference type="PANTHER" id="PTHR37984">
    <property type="entry name" value="PROTEIN CBG26694"/>
    <property type="match status" value="1"/>
</dbReference>
<keyword evidence="1" id="KW-0862">Zinc</keyword>
<evidence type="ECO:0000256" key="1">
    <source>
        <dbReference type="PROSITE-ProRule" id="PRU00047"/>
    </source>
</evidence>
<dbReference type="Gene3D" id="4.10.60.10">
    <property type="entry name" value="Zinc finger, CCHC-type"/>
    <property type="match status" value="1"/>
</dbReference>
<feature type="compositionally biased region" description="Basic and acidic residues" evidence="2">
    <location>
        <begin position="834"/>
        <end position="853"/>
    </location>
</feature>
<feature type="region of interest" description="Disordered" evidence="2">
    <location>
        <begin position="899"/>
        <end position="950"/>
    </location>
</feature>
<feature type="domain" description="Integrase catalytic" evidence="4">
    <location>
        <begin position="1423"/>
        <end position="1586"/>
    </location>
</feature>
<proteinExistence type="predicted"/>
<reference evidence="5" key="1">
    <citation type="submission" date="2022-10" db="EMBL/GenBank/DDBJ databases">
        <authorList>
            <person name="Chen Y."/>
            <person name="Dougan E. K."/>
            <person name="Chan C."/>
            <person name="Rhodes N."/>
            <person name="Thang M."/>
        </authorList>
    </citation>
    <scope>NUCLEOTIDE SEQUENCE</scope>
</reference>
<feature type="region of interest" description="Disordered" evidence="2">
    <location>
        <begin position="834"/>
        <end position="887"/>
    </location>
</feature>
<feature type="region of interest" description="Disordered" evidence="2">
    <location>
        <begin position="215"/>
        <end position="286"/>
    </location>
</feature>
<dbReference type="Pfam" id="PF00098">
    <property type="entry name" value="zf-CCHC"/>
    <property type="match status" value="1"/>
</dbReference>
<evidence type="ECO:0000256" key="2">
    <source>
        <dbReference type="SAM" id="MobiDB-lite"/>
    </source>
</evidence>
<dbReference type="Proteomes" id="UP001152797">
    <property type="component" value="Unassembled WGS sequence"/>
</dbReference>
<dbReference type="SMART" id="SM00343">
    <property type="entry name" value="ZnF_C2HC"/>
    <property type="match status" value="2"/>
</dbReference>
<feature type="compositionally biased region" description="Low complexity" evidence="2">
    <location>
        <begin position="868"/>
        <end position="882"/>
    </location>
</feature>
<feature type="region of interest" description="Disordered" evidence="2">
    <location>
        <begin position="968"/>
        <end position="1002"/>
    </location>
</feature>
<feature type="domain" description="CCHC-type" evidence="3">
    <location>
        <begin position="578"/>
        <end position="594"/>
    </location>
</feature>
<feature type="region of interest" description="Disordered" evidence="2">
    <location>
        <begin position="1813"/>
        <end position="1848"/>
    </location>
</feature>
<name>A0A9P1C6V3_9DINO</name>
<evidence type="ECO:0000313" key="6">
    <source>
        <dbReference type="EMBL" id="CAL4773487.1"/>
    </source>
</evidence>
<feature type="non-terminal residue" evidence="5">
    <location>
        <position position="1"/>
    </location>
</feature>
<dbReference type="SUPFAM" id="SSF53098">
    <property type="entry name" value="Ribonuclease H-like"/>
    <property type="match status" value="1"/>
</dbReference>
<feature type="compositionally biased region" description="Low complexity" evidence="2">
    <location>
        <begin position="1813"/>
        <end position="1828"/>
    </location>
</feature>
<dbReference type="GO" id="GO:0003676">
    <property type="term" value="F:nucleic acid binding"/>
    <property type="evidence" value="ECO:0007669"/>
    <property type="project" value="InterPro"/>
</dbReference>
<dbReference type="PANTHER" id="PTHR37984:SF5">
    <property type="entry name" value="PROTEIN NYNRIN-LIKE"/>
    <property type="match status" value="1"/>
</dbReference>
<gene>
    <name evidence="5" type="ORF">C1SCF055_LOCUS13546</name>
</gene>
<accession>A0A9P1C6V3</accession>
<sequence length="2568" mass="289330">MGSFYERLVHFTFQAGTCCLGIGLIGLGASSMASPVFAAQTYGLPSSEPLALKWVKVAGLRDLSLGLATLALFVFQPSSLRVFAPSAMLVAMGDAVASSKPSGYDEVEAETFGGAGGFEEQPETSQVWSQGGSTWRSASEAPWVRAGEGGRYAEQFELTSNASSDSWWRGGNWSWDSWDGSSGESRANWVYVSQRGSRGHWGQSDPWHRWHAEESEELPRGHAGQDGGAAVQGDSGRQVLQPSADSEGDDPCRDDLPSGKILSVQEKSDRDEEKRTQGKVSSSYPPVFKAKQGESYRDWKRAVKFWLKGEGQQLPYNLVGPRVMVQLRERAAQLVKHLEPEDVDGRNGLELIFKTLEQSPLVKQSEKHRVDWHRKRLLNLNRLPGESLESYITRAGIYRGQLEGLDEALSMGERFFIDHLLDHARLTKRDKAMIKTHAGDETEASITGAMMELSSELEGEAGFPIGQSESQLGGAQGEEHLIQRGFVGMRFNKKDKQALAAEVYDDAETQVSMEGIPEEPNGDDSMDDLENMPSDVLHAEHEALALQFKARQKMAEVKKMRNFYKKNDGDSRRTKTGKCFVCDEPGHFAKDCPKVKMALDRGNQVLITTAQPRETSQGGGNEWSLLESLCKDTIRAAASEREVYMVLGPLSEGRRSVEHEVSDFSTKDVPFEAWWNMKELARKVILDLGCMRNVVGVEWANDVIKEWQQHDRWLKVLPEEEVFRFGDGNTLKSKFRLQLEVKGNIGQCLDMQKLACLMNLVLGKHLAPKWIKPEAITIPHRMSSVPELNPQLCRLCHKMGHRTSQCPELSDPEDSFCEVALTAELLHQREQEELAHLGEQRQSRRKEAPRAMDIESETAKGASKGRGKTAAARAKAAMAPPAEGDHADEAKEVLRSMGSCSRLGGDADGEGFGRDEGLDIGRDEAGDQTSREEGGGSRQEDEVGSLDGLGSPLSLIEQCVERRPDLQCDEEHTEPAEDISMEEASVAVEGEGGSPSGVQGEGHMEAQHQVAELPPELRDRVAMGPLRGHETKAEVERLCGPEVWGRANQQRGLMQKVKWGIQRARQNHAMVVSLPNFKETYTVLEIFAGRATMTQVARNRAGWRAMDPVDLYYGYDIRNAHTRLRIMEAIRENKPDLVTLSPRCGPWSQFQRLNPNIDQIMLDRKADLPLWRFTREVWDEQTKHGRLVLTENPAQSEALNLDFMKDRPQLHRAKVPQCAFGLKDVISGKPHQKYTALDVNDYYMCEGLMHGAVCNHKPEEHQAIEGSVFYEGHSQRRSALAARWTQEFCHHMLDAAEYAWEKCEDEAPRKLSDGRQVHALHHALPVEPLPTPEGELRRQLEKADWRGGQYDYVFFEGNARQGPYKIRQALAHLHVVLGHPSADRLKRMLQIAGCSSVVLKTAEGLQCQICQAVRPPGAEPKVSGQRPTRFGEKVLSDSFYVWDIADERYNVTHLLDGLTEYHVGIVSKQPSASVSAELLQNRWCAVFGPPDVLQTDGGKEYEEVVQRLGRALDFRHEVVPPGAKWRQGQVERHGAVVKLMMMRTIAAHQVKGLEDLKLVAAACFSAKNRLCNKMGMSPMQAVTGRDVAVPTSIMDQLRSGQLKLAMNAALDEKEALRKAERIRAAAVDSFNWIDSNEVIRKGLHARSRPPKLEMILEGSTVYVHQPPPHRRGQPRRLQDHVSWDGPGIVVCVERQQNVPNRIWVRIRGKVRSFPLEKVRMATPDEMLGSRFIVSMLDQMADEIRMGKLQLEEPRPDPLPAGHRQRQERAIMEEEEKSDEEMRQGAAQADPYPKADGDRARQLRRMELLNDVPASVRSSLSSGSSGPALVRRLQSDERSQMMQEDDEEDELMETREEGVEPSGMQFAQKKQLFEDFSKKKQKPSTLMEANLRSGAPKATTRVKNIRKLIQKSRQTPAVQKARRERMDREEAASLVCFAEACEKDDFEQAWAVACQEWEIQEAFWTQPEPRTWAQCEVQEKINTQQREHQQAIAGAGVLDKTKIEEAAGFQKVVTGKARLEYQWGQLSQEWKEAFKEPLIKAIKIYFDHDAMEGVSRDKVIDPKRILSSRFVLTNKGGGKLETAILKGRLVLGGHRDPDVGKFPTLAPTAAALAHNLINFISVQMGWVVHYEDVSSAFLQGKHLPREREIYVRIPKGYPDYIEHYIRSKLGATMRDDLMRLTKGGFGLPESPRLWYLEYKETLQQCSMRELDLLPGVFVAHHPDGKLRALACIHVDDTRYCGDASSEEIWKQVHQCLNFGEVRKATDGWVKFCGRWERQNPQTLEFEYSMDEYSKGLQKMRTLESYRLDPKEVIEDEKMLDKGEITAEEYTHGKKKHKKNPSGLSGEQRLAMSSILGQLNWMARQGRFDLSYGVSHVQQLMAREPGEALEFLNKVIYRARQPMTQVIRKLKAASMKIQRVVRCSMSAEVSMAATAFEHGDFVRAALSEIIHGRFVLKDWKLWANRWRHFLVIDAKTGFDVLTSESQTSDRKIQIDLAVLKQALLEDQSNSFARWVPGHHMVSDGLTKWFGNKALQRALTEGIWSLKDSDEAAGLRQTAADQRRKLKLQRT</sequence>
<dbReference type="InterPro" id="IPR001584">
    <property type="entry name" value="Integrase_cat-core"/>
</dbReference>
<evidence type="ECO:0000313" key="7">
    <source>
        <dbReference type="Proteomes" id="UP001152797"/>
    </source>
</evidence>
<dbReference type="InterPro" id="IPR050951">
    <property type="entry name" value="Retrovirus_Pol_polyprotein"/>
</dbReference>
<dbReference type="Pfam" id="PF14087">
    <property type="entry name" value="DUF4267"/>
    <property type="match status" value="1"/>
</dbReference>
<comment type="caution">
    <text evidence="5">The sequence shown here is derived from an EMBL/GenBank/DDBJ whole genome shotgun (WGS) entry which is preliminary data.</text>
</comment>
<keyword evidence="1" id="KW-0479">Metal-binding</keyword>
<reference evidence="6 7" key="2">
    <citation type="submission" date="2024-05" db="EMBL/GenBank/DDBJ databases">
        <authorList>
            <person name="Chen Y."/>
            <person name="Shah S."/>
            <person name="Dougan E. K."/>
            <person name="Thang M."/>
            <person name="Chan C."/>
        </authorList>
    </citation>
    <scope>NUCLEOTIDE SEQUENCE [LARGE SCALE GENOMIC DNA]</scope>
</reference>
<evidence type="ECO:0000259" key="4">
    <source>
        <dbReference type="PROSITE" id="PS50994"/>
    </source>
</evidence>
<dbReference type="OrthoDB" id="2286242at2759"/>
<feature type="compositionally biased region" description="Basic and acidic residues" evidence="2">
    <location>
        <begin position="911"/>
        <end position="941"/>
    </location>
</feature>
<dbReference type="InterPro" id="IPR013103">
    <property type="entry name" value="RVT_2"/>
</dbReference>
<dbReference type="InterPro" id="IPR012337">
    <property type="entry name" value="RNaseH-like_sf"/>
</dbReference>
<dbReference type="EMBL" id="CAMXCT020001057">
    <property type="protein sequence ID" value="CAL1139550.1"/>
    <property type="molecule type" value="Genomic_DNA"/>
</dbReference>
<dbReference type="InterPro" id="IPR036397">
    <property type="entry name" value="RNaseH_sf"/>
</dbReference>
<evidence type="ECO:0000313" key="5">
    <source>
        <dbReference type="EMBL" id="CAI3986175.1"/>
    </source>
</evidence>
<evidence type="ECO:0000259" key="3">
    <source>
        <dbReference type="PROSITE" id="PS50158"/>
    </source>
</evidence>
<feature type="compositionally biased region" description="Basic and acidic residues" evidence="2">
    <location>
        <begin position="266"/>
        <end position="276"/>
    </location>
</feature>
<dbReference type="Gene3D" id="3.30.420.10">
    <property type="entry name" value="Ribonuclease H-like superfamily/Ribonuclease H"/>
    <property type="match status" value="1"/>
</dbReference>
<dbReference type="PROSITE" id="PS50158">
    <property type="entry name" value="ZF_CCHC"/>
    <property type="match status" value="1"/>
</dbReference>
<keyword evidence="1" id="KW-0863">Zinc-finger</keyword>
<dbReference type="InterPro" id="IPR025363">
    <property type="entry name" value="DUF4267"/>
</dbReference>
<dbReference type="Pfam" id="PF07727">
    <property type="entry name" value="RVT_2"/>
    <property type="match status" value="1"/>
</dbReference>
<dbReference type="InterPro" id="IPR001878">
    <property type="entry name" value="Znf_CCHC"/>
</dbReference>
<dbReference type="InterPro" id="IPR036875">
    <property type="entry name" value="Znf_CCHC_sf"/>
</dbReference>